<dbReference type="HOGENOM" id="CLU_3123017_0_0_11"/>
<keyword evidence="1" id="KW-0812">Transmembrane</keyword>
<dbReference type="RefSeq" id="WP_015655298.1">
    <property type="nucleotide sequence ID" value="NC_020504.1"/>
</dbReference>
<keyword evidence="1" id="KW-1133">Transmembrane helix</keyword>
<evidence type="ECO:0000313" key="3">
    <source>
        <dbReference type="Proteomes" id="UP000008043"/>
    </source>
</evidence>
<protein>
    <submittedName>
        <fullName evidence="2">Putative membrane protein</fullName>
    </submittedName>
</protein>
<proteinExistence type="predicted"/>
<sequence>MEDDMPSVPARHRRPLESPWSAARTRMVLLAVIVGVIVAGVWVMLGRRDV</sequence>
<gene>
    <name evidence="2" type="ORF">BN159_0517</name>
</gene>
<dbReference type="AlphaFoldDB" id="K4QSM2"/>
<accession>K4QSM2</accession>
<keyword evidence="1" id="KW-0472">Membrane</keyword>
<name>K4QSM2_STRDJ</name>
<dbReference type="Proteomes" id="UP000008043">
    <property type="component" value="Chromosome"/>
</dbReference>
<dbReference type="KEGG" id="sdv:BN159_0517"/>
<reference evidence="2 3" key="1">
    <citation type="journal article" date="2012" name="J. Bacteriol.">
        <title>Genome sequence of the bacterium Streptomyces davawensis JCM 4913 and heterologous production of the unique antibiotic roseoflavin.</title>
        <authorList>
            <person name="Jankowitsch F."/>
            <person name="Schwarz J."/>
            <person name="Ruckert C."/>
            <person name="Gust B."/>
            <person name="Szczepanowski R."/>
            <person name="Blom J."/>
            <person name="Pelzer S."/>
            <person name="Kalinowski J."/>
            <person name="Mack M."/>
        </authorList>
    </citation>
    <scope>NUCLEOTIDE SEQUENCE [LARGE SCALE GENOMIC DNA]</scope>
    <source>
        <strain evidence="3">DSM 101723 / JCM 4913 / KCC S-0913 / 768</strain>
    </source>
</reference>
<dbReference type="PATRIC" id="fig|1214101.3.peg.525"/>
<feature type="transmembrane region" description="Helical" evidence="1">
    <location>
        <begin position="27"/>
        <end position="45"/>
    </location>
</feature>
<evidence type="ECO:0000256" key="1">
    <source>
        <dbReference type="SAM" id="Phobius"/>
    </source>
</evidence>
<dbReference type="EMBL" id="HE971709">
    <property type="protein sequence ID" value="CCK24896.1"/>
    <property type="molecule type" value="Genomic_DNA"/>
</dbReference>
<evidence type="ECO:0000313" key="2">
    <source>
        <dbReference type="EMBL" id="CCK24896.1"/>
    </source>
</evidence>
<keyword evidence="3" id="KW-1185">Reference proteome</keyword>
<organism evidence="2 3">
    <name type="scientific">Streptomyces davaonensis (strain DSM 101723 / JCM 4913 / KCC S-0913 / 768)</name>
    <dbReference type="NCBI Taxonomy" id="1214101"/>
    <lineage>
        <taxon>Bacteria</taxon>
        <taxon>Bacillati</taxon>
        <taxon>Actinomycetota</taxon>
        <taxon>Actinomycetes</taxon>
        <taxon>Kitasatosporales</taxon>
        <taxon>Streptomycetaceae</taxon>
        <taxon>Streptomyces</taxon>
    </lineage>
</organism>